<name>A0A8A1M3S8_AJECA</name>
<dbReference type="EMBL" id="CP069109">
    <property type="protein sequence ID" value="QSS59102.1"/>
    <property type="molecule type" value="Genomic_DNA"/>
</dbReference>
<organism evidence="1 2">
    <name type="scientific">Ajellomyces capsulatus</name>
    <name type="common">Darling's disease fungus</name>
    <name type="synonym">Histoplasma capsulatum</name>
    <dbReference type="NCBI Taxonomy" id="5037"/>
    <lineage>
        <taxon>Eukaryota</taxon>
        <taxon>Fungi</taxon>
        <taxon>Dikarya</taxon>
        <taxon>Ascomycota</taxon>
        <taxon>Pezizomycotina</taxon>
        <taxon>Eurotiomycetes</taxon>
        <taxon>Eurotiomycetidae</taxon>
        <taxon>Onygenales</taxon>
        <taxon>Ajellomycetaceae</taxon>
        <taxon>Histoplasma</taxon>
    </lineage>
</organism>
<gene>
    <name evidence="1" type="ORF">I7I51_08534</name>
</gene>
<sequence length="109" mass="12063">MHPTGRCHALAKRNICGPLQVHFKFTSGSGITWNARANISDNGEGRKMSEDLVFDATKISLAARQWPANSSRLDPICSRAQLSTCHQQPAALSRFCRSGLERDGDLYPY</sequence>
<evidence type="ECO:0000313" key="2">
    <source>
        <dbReference type="Proteomes" id="UP000663671"/>
    </source>
</evidence>
<proteinExistence type="predicted"/>
<protein>
    <submittedName>
        <fullName evidence="1">Alternative NADH-dehydrogenase</fullName>
    </submittedName>
</protein>
<reference evidence="1" key="1">
    <citation type="submission" date="2021-01" db="EMBL/GenBank/DDBJ databases">
        <title>Chromosome-level genome assembly of a human fungal pathogen reveals clustering of transcriptionally co-regulated genes.</title>
        <authorList>
            <person name="Voorhies M."/>
            <person name="Cohen S."/>
            <person name="Shea T.P."/>
            <person name="Petrus S."/>
            <person name="Munoz J.F."/>
            <person name="Poplawski S."/>
            <person name="Goldman W.E."/>
            <person name="Michael T."/>
            <person name="Cuomo C.A."/>
            <person name="Sil A."/>
            <person name="Beyhan S."/>
        </authorList>
    </citation>
    <scope>NUCLEOTIDE SEQUENCE</scope>
    <source>
        <strain evidence="1">WU24</strain>
    </source>
</reference>
<dbReference type="Proteomes" id="UP000663671">
    <property type="component" value="Chromosome 2"/>
</dbReference>
<evidence type="ECO:0000313" key="1">
    <source>
        <dbReference type="EMBL" id="QSS59102.1"/>
    </source>
</evidence>
<dbReference type="AlphaFoldDB" id="A0A8A1M3S8"/>
<accession>A0A8A1M3S8</accession>
<dbReference type="VEuPathDB" id="FungiDB:I7I51_08534"/>